<accession>A0A812P834</accession>
<proteinExistence type="predicted"/>
<sequence>MLGEGDGALDFAGIEQLASEELTENGIDADWGQLYHTCGGEHGFGAAPFDIATLLYRKSRWEVKQMGGTYLQPFSGCMERSGGGEGPTNYRVFLGQAFVHKRTGFEIIVVVAHFPHIKSYQREIQALSSALSSFRVTSGIDQVVLIADTNQQKADSEIMADIYPEAAGVVGSTPRTTCCYPIYLHDFDRIIAAGFRSQEASMTTVFPFGIGDNHMPPDWAIVNMHDPVIAEFSLGGGLSFKRSQRSAAARGIWQTWLAGCLLFLSFMHLQG</sequence>
<evidence type="ECO:0000313" key="2">
    <source>
        <dbReference type="Proteomes" id="UP000649617"/>
    </source>
</evidence>
<dbReference type="EMBL" id="CAJNIZ010012716">
    <property type="protein sequence ID" value="CAE7337290.1"/>
    <property type="molecule type" value="Genomic_DNA"/>
</dbReference>
<protein>
    <recommendedName>
        <fullName evidence="3">Endonuclease/exonuclease/phosphatase domain-containing protein</fullName>
    </recommendedName>
</protein>
<name>A0A812P834_SYMPI</name>
<dbReference type="InterPro" id="IPR036691">
    <property type="entry name" value="Endo/exonu/phosph_ase_sf"/>
</dbReference>
<dbReference type="Gene3D" id="3.60.10.10">
    <property type="entry name" value="Endonuclease/exonuclease/phosphatase"/>
    <property type="match status" value="1"/>
</dbReference>
<evidence type="ECO:0000313" key="1">
    <source>
        <dbReference type="EMBL" id="CAE7337290.1"/>
    </source>
</evidence>
<organism evidence="1 2">
    <name type="scientific">Symbiodinium pilosum</name>
    <name type="common">Dinoflagellate</name>
    <dbReference type="NCBI Taxonomy" id="2952"/>
    <lineage>
        <taxon>Eukaryota</taxon>
        <taxon>Sar</taxon>
        <taxon>Alveolata</taxon>
        <taxon>Dinophyceae</taxon>
        <taxon>Suessiales</taxon>
        <taxon>Symbiodiniaceae</taxon>
        <taxon>Symbiodinium</taxon>
    </lineage>
</organism>
<dbReference type="OrthoDB" id="408112at2759"/>
<comment type="caution">
    <text evidence="1">The sequence shown here is derived from an EMBL/GenBank/DDBJ whole genome shotgun (WGS) entry which is preliminary data.</text>
</comment>
<keyword evidence="2" id="KW-1185">Reference proteome</keyword>
<gene>
    <name evidence="1" type="ORF">SPIL2461_LOCUS7905</name>
</gene>
<reference evidence="1" key="1">
    <citation type="submission" date="2021-02" db="EMBL/GenBank/DDBJ databases">
        <authorList>
            <person name="Dougan E. K."/>
            <person name="Rhodes N."/>
            <person name="Thang M."/>
            <person name="Chan C."/>
        </authorList>
    </citation>
    <scope>NUCLEOTIDE SEQUENCE</scope>
</reference>
<evidence type="ECO:0008006" key="3">
    <source>
        <dbReference type="Google" id="ProtNLM"/>
    </source>
</evidence>
<dbReference type="Proteomes" id="UP000649617">
    <property type="component" value="Unassembled WGS sequence"/>
</dbReference>
<dbReference type="AlphaFoldDB" id="A0A812P834"/>